<dbReference type="Gramene" id="Psat04G0454800-T1">
    <property type="protein sequence ID" value="KAI5420755.1"/>
    <property type="gene ID" value="KIW84_044548"/>
</dbReference>
<keyword evidence="1" id="KW-0694">RNA-binding</keyword>
<reference evidence="4 5" key="1">
    <citation type="journal article" date="2022" name="Nat. Genet.">
        <title>Improved pea reference genome and pan-genome highlight genomic features and evolutionary characteristics.</title>
        <authorList>
            <person name="Yang T."/>
            <person name="Liu R."/>
            <person name="Luo Y."/>
            <person name="Hu S."/>
            <person name="Wang D."/>
            <person name="Wang C."/>
            <person name="Pandey M.K."/>
            <person name="Ge S."/>
            <person name="Xu Q."/>
            <person name="Li N."/>
            <person name="Li G."/>
            <person name="Huang Y."/>
            <person name="Saxena R.K."/>
            <person name="Ji Y."/>
            <person name="Li M."/>
            <person name="Yan X."/>
            <person name="He Y."/>
            <person name="Liu Y."/>
            <person name="Wang X."/>
            <person name="Xiang C."/>
            <person name="Varshney R.K."/>
            <person name="Ding H."/>
            <person name="Gao S."/>
            <person name="Zong X."/>
        </authorList>
    </citation>
    <scope>NUCLEOTIDE SEQUENCE [LARGE SCALE GENOMIC DNA]</scope>
    <source>
        <strain evidence="4 5">cv. Zhongwan 6</strain>
    </source>
</reference>
<dbReference type="EMBL" id="JAMSHJ010000004">
    <property type="protein sequence ID" value="KAI5420755.1"/>
    <property type="molecule type" value="Genomic_DNA"/>
</dbReference>
<comment type="caution">
    <text evidence="4">The sequence shown here is derived from an EMBL/GenBank/DDBJ whole genome shotgun (WGS) entry which is preliminary data.</text>
</comment>
<dbReference type="Proteomes" id="UP001058974">
    <property type="component" value="Chromosome 4"/>
</dbReference>
<dbReference type="InterPro" id="IPR000504">
    <property type="entry name" value="RRM_dom"/>
</dbReference>
<dbReference type="SMART" id="SM00361">
    <property type="entry name" value="RRM_1"/>
    <property type="match status" value="1"/>
</dbReference>
<keyword evidence="5" id="KW-1185">Reference proteome</keyword>
<dbReference type="GO" id="GO:0000398">
    <property type="term" value="P:mRNA splicing, via spliceosome"/>
    <property type="evidence" value="ECO:0007669"/>
    <property type="project" value="InterPro"/>
</dbReference>
<dbReference type="InterPro" id="IPR044598">
    <property type="entry name" value="ZCRB1"/>
</dbReference>
<dbReference type="GO" id="GO:0003723">
    <property type="term" value="F:RNA binding"/>
    <property type="evidence" value="ECO:0007669"/>
    <property type="project" value="UniProtKB-UniRule"/>
</dbReference>
<dbReference type="PANTHER" id="PTHR46259">
    <property type="entry name" value="ZINC FINGER CCHC-TYPE AND RNA-BINDING MOTIF-CONTAINING PROTEIN 1"/>
    <property type="match status" value="1"/>
</dbReference>
<feature type="compositionally biased region" description="Acidic residues" evidence="2">
    <location>
        <begin position="250"/>
        <end position="261"/>
    </location>
</feature>
<evidence type="ECO:0000259" key="3">
    <source>
        <dbReference type="PROSITE" id="PS50102"/>
    </source>
</evidence>
<feature type="domain" description="RRM" evidence="3">
    <location>
        <begin position="111"/>
        <end position="189"/>
    </location>
</feature>
<feature type="region of interest" description="Disordered" evidence="2">
    <location>
        <begin position="223"/>
        <end position="321"/>
    </location>
</feature>
<dbReference type="Pfam" id="PF00076">
    <property type="entry name" value="RRM_1"/>
    <property type="match status" value="1"/>
</dbReference>
<accession>A0A9D5AW28</accession>
<organism evidence="4 5">
    <name type="scientific">Pisum sativum</name>
    <name type="common">Garden pea</name>
    <name type="synonym">Lathyrus oleraceus</name>
    <dbReference type="NCBI Taxonomy" id="3888"/>
    <lineage>
        <taxon>Eukaryota</taxon>
        <taxon>Viridiplantae</taxon>
        <taxon>Streptophyta</taxon>
        <taxon>Embryophyta</taxon>
        <taxon>Tracheophyta</taxon>
        <taxon>Spermatophyta</taxon>
        <taxon>Magnoliopsida</taxon>
        <taxon>eudicotyledons</taxon>
        <taxon>Gunneridae</taxon>
        <taxon>Pentapetalae</taxon>
        <taxon>rosids</taxon>
        <taxon>fabids</taxon>
        <taxon>Fabales</taxon>
        <taxon>Fabaceae</taxon>
        <taxon>Papilionoideae</taxon>
        <taxon>50 kb inversion clade</taxon>
        <taxon>NPAAA clade</taxon>
        <taxon>Hologalegina</taxon>
        <taxon>IRL clade</taxon>
        <taxon>Fabeae</taxon>
        <taxon>Lathyrus</taxon>
    </lineage>
</organism>
<protein>
    <recommendedName>
        <fullName evidence="3">RRM domain-containing protein</fullName>
    </recommendedName>
</protein>
<dbReference type="Gene3D" id="3.30.70.330">
    <property type="match status" value="1"/>
</dbReference>
<dbReference type="PROSITE" id="PS50102">
    <property type="entry name" value="RRM"/>
    <property type="match status" value="1"/>
</dbReference>
<evidence type="ECO:0000313" key="5">
    <source>
        <dbReference type="Proteomes" id="UP001058974"/>
    </source>
</evidence>
<evidence type="ECO:0000313" key="4">
    <source>
        <dbReference type="EMBL" id="KAI5420755.1"/>
    </source>
</evidence>
<dbReference type="AlphaFoldDB" id="A0A9D5AW28"/>
<evidence type="ECO:0000256" key="1">
    <source>
        <dbReference type="PROSITE-ProRule" id="PRU00176"/>
    </source>
</evidence>
<sequence length="321" mass="36105">MDKTIYKTNPKYPDPCPDPLGVSLHFSRVSQTHYRISPLSDFLYRLKKHRRTNSVIGNRTPLPETKNLNRKKCQARRNTNENTATAMKTTTFSTTATALRGTGKALAPSKSTLYVSNLDYSLTNSDLHTLFSTFGRIARVTVLKDRHTRLSRGVAFVQFVSRNDAQRAVAEMNKKILNGRTLTASIAADNGRALEFIRKHVYNTETALFYECGGHGHLSYECPKNQLGPRPRPQPKKPRGGFSGLRDRDGEEEGDEEEEEGGQIAAEQFDDNWASVVDDEAGERLLGRNRNDDEGLDNNKTKKKGKKAGYFSYESDHDDDD</sequence>
<dbReference type="InterPro" id="IPR012677">
    <property type="entry name" value="Nucleotide-bd_a/b_plait_sf"/>
</dbReference>
<dbReference type="InterPro" id="IPR035979">
    <property type="entry name" value="RBD_domain_sf"/>
</dbReference>
<dbReference type="InterPro" id="IPR003954">
    <property type="entry name" value="RRM_euk-type"/>
</dbReference>
<dbReference type="SUPFAM" id="SSF54928">
    <property type="entry name" value="RNA-binding domain, RBD"/>
    <property type="match status" value="1"/>
</dbReference>
<dbReference type="GO" id="GO:0005689">
    <property type="term" value="C:U12-type spliceosomal complex"/>
    <property type="evidence" value="ECO:0007669"/>
    <property type="project" value="InterPro"/>
</dbReference>
<evidence type="ECO:0000256" key="2">
    <source>
        <dbReference type="SAM" id="MobiDB-lite"/>
    </source>
</evidence>
<dbReference type="SMART" id="SM00360">
    <property type="entry name" value="RRM"/>
    <property type="match status" value="1"/>
</dbReference>
<proteinExistence type="predicted"/>
<feature type="compositionally biased region" description="Basic and acidic residues" evidence="2">
    <location>
        <begin position="282"/>
        <end position="300"/>
    </location>
</feature>
<gene>
    <name evidence="4" type="ORF">KIW84_044548</name>
</gene>
<name>A0A9D5AW28_PEA</name>
<dbReference type="PANTHER" id="PTHR46259:SF1">
    <property type="entry name" value="ZINC FINGER CCHC-TYPE AND RNA-BINDING MOTIF-CONTAINING PROTEIN 1"/>
    <property type="match status" value="1"/>
</dbReference>